<comment type="cofactor">
    <cofactor evidence="5 7">
        <name>FMN</name>
        <dbReference type="ChEBI" id="CHEBI:58210"/>
    </cofactor>
</comment>
<comment type="function">
    <text evidence="5">Catalyzes the synthesis of 5,6-dihydrouridine (D), a modified base found in the D-loop of most tRNAs, via the reduction of the C5-C6 double bond in target uridines.</text>
</comment>
<evidence type="ECO:0000256" key="1">
    <source>
        <dbReference type="ARBA" id="ARBA00022630"/>
    </source>
</evidence>
<dbReference type="RefSeq" id="WP_184657134.1">
    <property type="nucleotide sequence ID" value="NZ_CP031518.1"/>
</dbReference>
<dbReference type="AlphaFoldDB" id="A0A7W8G7C0"/>
<dbReference type="PANTHER" id="PTHR45846">
    <property type="entry name" value="TRNA-DIHYDROURIDINE(47) SYNTHASE [NAD(P)(+)]-LIKE"/>
    <property type="match status" value="1"/>
</dbReference>
<dbReference type="SUPFAM" id="SSF51395">
    <property type="entry name" value="FMN-linked oxidoreductases"/>
    <property type="match status" value="1"/>
</dbReference>
<comment type="caution">
    <text evidence="9">The sequence shown here is derived from an EMBL/GenBank/DDBJ whole genome shotgun (WGS) entry which is preliminary data.</text>
</comment>
<dbReference type="CDD" id="cd02801">
    <property type="entry name" value="DUS_like_FMN"/>
    <property type="match status" value="1"/>
</dbReference>
<name>A0A7W8G7C0_9SPIR</name>
<dbReference type="GO" id="GO:0017150">
    <property type="term" value="F:tRNA dihydrouridine synthase activity"/>
    <property type="evidence" value="ECO:0007669"/>
    <property type="project" value="InterPro"/>
</dbReference>
<feature type="binding site" evidence="7">
    <location>
        <begin position="229"/>
        <end position="230"/>
    </location>
    <ligand>
        <name>FMN</name>
        <dbReference type="ChEBI" id="CHEBI:58210"/>
    </ligand>
</feature>
<gene>
    <name evidence="9" type="ORF">HNP76_000501</name>
</gene>
<reference evidence="9 10" key="1">
    <citation type="submission" date="2020-08" db="EMBL/GenBank/DDBJ databases">
        <title>Genomic Encyclopedia of Type Strains, Phase IV (KMG-IV): sequencing the most valuable type-strain genomes for metagenomic binning, comparative biology and taxonomic classification.</title>
        <authorList>
            <person name="Goeker M."/>
        </authorList>
    </citation>
    <scope>NUCLEOTIDE SEQUENCE [LARGE SCALE GENOMIC DNA]</scope>
    <source>
        <strain evidence="9 10">DSM 103462</strain>
    </source>
</reference>
<dbReference type="InterPro" id="IPR013785">
    <property type="entry name" value="Aldolase_TIM"/>
</dbReference>
<evidence type="ECO:0000256" key="4">
    <source>
        <dbReference type="ARBA" id="ARBA00023002"/>
    </source>
</evidence>
<dbReference type="EMBL" id="JACHFQ010000001">
    <property type="protein sequence ID" value="MBB5225161.1"/>
    <property type="molecule type" value="Genomic_DNA"/>
</dbReference>
<keyword evidence="2 5" id="KW-0288">FMN</keyword>
<feature type="binding site" evidence="7">
    <location>
        <position position="141"/>
    </location>
    <ligand>
        <name>FMN</name>
        <dbReference type="ChEBI" id="CHEBI:58210"/>
    </ligand>
</feature>
<evidence type="ECO:0000313" key="10">
    <source>
        <dbReference type="Proteomes" id="UP000518887"/>
    </source>
</evidence>
<dbReference type="PIRSF" id="PIRSF006621">
    <property type="entry name" value="Dus"/>
    <property type="match status" value="1"/>
</dbReference>
<evidence type="ECO:0000256" key="5">
    <source>
        <dbReference type="PIRNR" id="PIRNR006621"/>
    </source>
</evidence>
<accession>A0A7W8G7C0</accession>
<dbReference type="PANTHER" id="PTHR45846:SF1">
    <property type="entry name" value="TRNA-DIHYDROURIDINE(47) SYNTHASE [NAD(P)(+)]-LIKE"/>
    <property type="match status" value="1"/>
</dbReference>
<evidence type="ECO:0000313" key="9">
    <source>
        <dbReference type="EMBL" id="MBB5225161.1"/>
    </source>
</evidence>
<dbReference type="InterPro" id="IPR035587">
    <property type="entry name" value="DUS-like_FMN-bd"/>
</dbReference>
<evidence type="ECO:0000256" key="6">
    <source>
        <dbReference type="PIRSR" id="PIRSR006621-1"/>
    </source>
</evidence>
<dbReference type="Gene3D" id="3.20.20.70">
    <property type="entry name" value="Aldolase class I"/>
    <property type="match status" value="1"/>
</dbReference>
<evidence type="ECO:0000259" key="8">
    <source>
        <dbReference type="Pfam" id="PF01207"/>
    </source>
</evidence>
<dbReference type="EC" id="1.3.1.-" evidence="5"/>
<proteinExistence type="inferred from homology"/>
<evidence type="ECO:0000256" key="2">
    <source>
        <dbReference type="ARBA" id="ARBA00022643"/>
    </source>
</evidence>
<evidence type="ECO:0000256" key="7">
    <source>
        <dbReference type="PIRSR" id="PIRSR006621-2"/>
    </source>
</evidence>
<dbReference type="GO" id="GO:0003723">
    <property type="term" value="F:RNA binding"/>
    <property type="evidence" value="ECO:0007669"/>
    <property type="project" value="TreeGrafter"/>
</dbReference>
<sequence>MKLLLAPMDAITHQAFRNLVERFGGCDEYFNEMINASSLLNNGPWEKFYLLEGPDSQRLVWQLTDKNGEKMAQAAGLLAERGGIGVDLNMGCSAPQIANTGAGIAWMTKPVSETQAMVHGVKSALENAAKDGRPAKRLSVKLRLGDQDFTLEKFFEFTDMLVGEGVQMLTLHPRTKKEKYRERARWNFVEELALRYPEIPVNLNGDVKDVASFEEAKKAAPHAAGIMIARAAVQKPWIFAQLSGRSCEPIDCEQLALDFISGVEECQPPEFWKTRLQRFFAYYCLNFSFGHYFQTQMINAKDNEDARARLKEYFTKCPDDKTLKI</sequence>
<keyword evidence="1 5" id="KW-0285">Flavoprotein</keyword>
<dbReference type="GO" id="GO:0050660">
    <property type="term" value="F:flavin adenine dinucleotide binding"/>
    <property type="evidence" value="ECO:0007669"/>
    <property type="project" value="InterPro"/>
</dbReference>
<feature type="binding site" evidence="7">
    <location>
        <position position="62"/>
    </location>
    <ligand>
        <name>FMN</name>
        <dbReference type="ChEBI" id="CHEBI:58210"/>
    </ligand>
</feature>
<evidence type="ECO:0000256" key="3">
    <source>
        <dbReference type="ARBA" id="ARBA00022694"/>
    </source>
</evidence>
<keyword evidence="4 5" id="KW-0560">Oxidoreductase</keyword>
<organism evidence="9 10">
    <name type="scientific">Treponema ruminis</name>
    <dbReference type="NCBI Taxonomy" id="744515"/>
    <lineage>
        <taxon>Bacteria</taxon>
        <taxon>Pseudomonadati</taxon>
        <taxon>Spirochaetota</taxon>
        <taxon>Spirochaetia</taxon>
        <taxon>Spirochaetales</taxon>
        <taxon>Treponemataceae</taxon>
        <taxon>Treponema</taxon>
    </lineage>
</organism>
<keyword evidence="3 5" id="KW-0819">tRNA processing</keyword>
<keyword evidence="10" id="KW-1185">Reference proteome</keyword>
<dbReference type="InterPro" id="IPR001269">
    <property type="entry name" value="DUS_fam"/>
</dbReference>
<dbReference type="Proteomes" id="UP000518887">
    <property type="component" value="Unassembled WGS sequence"/>
</dbReference>
<protein>
    <recommendedName>
        <fullName evidence="5">tRNA-dihydrouridine synthase</fullName>
        <ecNumber evidence="5">1.3.1.-</ecNumber>
    </recommendedName>
</protein>
<keyword evidence="7" id="KW-0547">Nucleotide-binding</keyword>
<feature type="domain" description="DUS-like FMN-binding" evidence="8">
    <location>
        <begin position="4"/>
        <end position="243"/>
    </location>
</feature>
<feature type="active site" description="Proton donor" evidence="6">
    <location>
        <position position="92"/>
    </location>
</feature>
<dbReference type="Pfam" id="PF01207">
    <property type="entry name" value="Dus"/>
    <property type="match status" value="1"/>
</dbReference>
<feature type="binding site" evidence="7">
    <location>
        <position position="172"/>
    </location>
    <ligand>
        <name>FMN</name>
        <dbReference type="ChEBI" id="CHEBI:58210"/>
    </ligand>
</feature>
<comment type="similarity">
    <text evidence="5">Belongs to the dus family.</text>
</comment>